<feature type="transmembrane region" description="Helical" evidence="6">
    <location>
        <begin position="219"/>
        <end position="240"/>
    </location>
</feature>
<keyword evidence="3 6" id="KW-0812">Transmembrane</keyword>
<dbReference type="InterPro" id="IPR000326">
    <property type="entry name" value="PAP2/HPO"/>
</dbReference>
<accession>A0ABD2JXH5</accession>
<evidence type="ECO:0000256" key="2">
    <source>
        <dbReference type="ARBA" id="ARBA00008816"/>
    </source>
</evidence>
<dbReference type="Proteomes" id="UP001620645">
    <property type="component" value="Unassembled WGS sequence"/>
</dbReference>
<dbReference type="Gene3D" id="1.20.144.10">
    <property type="entry name" value="Phosphatidic acid phosphatase type 2/haloperoxidase"/>
    <property type="match status" value="1"/>
</dbReference>
<evidence type="ECO:0000256" key="6">
    <source>
        <dbReference type="SAM" id="Phobius"/>
    </source>
</evidence>
<feature type="domain" description="Phosphatidic acid phosphatase type 2/haloperoxidase" evidence="7">
    <location>
        <begin position="150"/>
        <end position="300"/>
    </location>
</feature>
<keyword evidence="5 6" id="KW-0472">Membrane</keyword>
<sequence>MDPLPNDETMHNRPTSVVLPPPIYEDIEANGSGASAQQRTRAFRLVQIMANFGILFFVGFVAEQFFKWVGPYQRGFFCDDDSIRLPYKSSTVPDWLLLVYALGVPPFVFAFGEFICLSKAPALAIRQRLNDFEFGEGDRLRFFCRFAYFYGNYLIAFVANFTFTLVAKFSVGRLRPHFVDLCKPNVVDFCATPTNWHTYIEHFECDKNVLQDQIDNARLSFFSGHSSLAMCASVFIAIYLHVRLSPLFRARFFVLVPLLQIAFLSLGMLIAYSRIKDHMHHSTDVLIGIVAGTSVASFTALFIARLNINGTDEKYAVNNLNTSKNGGKPSAATVTERL</sequence>
<gene>
    <name evidence="8" type="ORF">niasHS_007377</name>
</gene>
<comment type="subcellular location">
    <subcellularLocation>
        <location evidence="1">Membrane</location>
        <topology evidence="1">Multi-pass membrane protein</topology>
    </subcellularLocation>
</comment>
<dbReference type="Pfam" id="PF01569">
    <property type="entry name" value="PAP2"/>
    <property type="match status" value="1"/>
</dbReference>
<evidence type="ECO:0000313" key="9">
    <source>
        <dbReference type="Proteomes" id="UP001620645"/>
    </source>
</evidence>
<dbReference type="EMBL" id="JBICCN010000083">
    <property type="protein sequence ID" value="KAL3095278.1"/>
    <property type="molecule type" value="Genomic_DNA"/>
</dbReference>
<evidence type="ECO:0000256" key="4">
    <source>
        <dbReference type="ARBA" id="ARBA00022989"/>
    </source>
</evidence>
<keyword evidence="9" id="KW-1185">Reference proteome</keyword>
<dbReference type="SUPFAM" id="SSF48317">
    <property type="entry name" value="Acid phosphatase/Vanadium-dependent haloperoxidase"/>
    <property type="match status" value="1"/>
</dbReference>
<dbReference type="AlphaFoldDB" id="A0ABD2JXH5"/>
<dbReference type="SMART" id="SM00014">
    <property type="entry name" value="acidPPc"/>
    <property type="match status" value="1"/>
</dbReference>
<dbReference type="InterPro" id="IPR036938">
    <property type="entry name" value="PAP2/HPO_sf"/>
</dbReference>
<protein>
    <recommendedName>
        <fullName evidence="7">Phosphatidic acid phosphatase type 2/haloperoxidase domain-containing protein</fullName>
    </recommendedName>
</protein>
<evidence type="ECO:0000256" key="1">
    <source>
        <dbReference type="ARBA" id="ARBA00004141"/>
    </source>
</evidence>
<name>A0ABD2JXH5_HETSC</name>
<dbReference type="InterPro" id="IPR043216">
    <property type="entry name" value="PAP-like"/>
</dbReference>
<reference evidence="8 9" key="1">
    <citation type="submission" date="2024-10" db="EMBL/GenBank/DDBJ databases">
        <authorList>
            <person name="Kim D."/>
        </authorList>
    </citation>
    <scope>NUCLEOTIDE SEQUENCE [LARGE SCALE GENOMIC DNA]</scope>
    <source>
        <strain evidence="8">Taebaek</strain>
    </source>
</reference>
<proteinExistence type="inferred from homology"/>
<comment type="similarity">
    <text evidence="2">Belongs to the PA-phosphatase related phosphoesterase family.</text>
</comment>
<dbReference type="PANTHER" id="PTHR10165">
    <property type="entry name" value="LIPID PHOSPHATE PHOSPHATASE"/>
    <property type="match status" value="1"/>
</dbReference>
<feature type="transmembrane region" description="Helical" evidence="6">
    <location>
        <begin position="252"/>
        <end position="273"/>
    </location>
</feature>
<feature type="transmembrane region" description="Helical" evidence="6">
    <location>
        <begin position="285"/>
        <end position="304"/>
    </location>
</feature>
<dbReference type="GO" id="GO:0016020">
    <property type="term" value="C:membrane"/>
    <property type="evidence" value="ECO:0007669"/>
    <property type="project" value="UniProtKB-SubCell"/>
</dbReference>
<evidence type="ECO:0000256" key="3">
    <source>
        <dbReference type="ARBA" id="ARBA00022692"/>
    </source>
</evidence>
<comment type="caution">
    <text evidence="8">The sequence shown here is derived from an EMBL/GenBank/DDBJ whole genome shotgun (WGS) entry which is preliminary data.</text>
</comment>
<feature type="transmembrane region" description="Helical" evidence="6">
    <location>
        <begin position="95"/>
        <end position="117"/>
    </location>
</feature>
<evidence type="ECO:0000256" key="5">
    <source>
        <dbReference type="ARBA" id="ARBA00023136"/>
    </source>
</evidence>
<organism evidence="8 9">
    <name type="scientific">Heterodera schachtii</name>
    <name type="common">Sugarbeet cyst nematode worm</name>
    <name type="synonym">Tylenchus schachtii</name>
    <dbReference type="NCBI Taxonomy" id="97005"/>
    <lineage>
        <taxon>Eukaryota</taxon>
        <taxon>Metazoa</taxon>
        <taxon>Ecdysozoa</taxon>
        <taxon>Nematoda</taxon>
        <taxon>Chromadorea</taxon>
        <taxon>Rhabditida</taxon>
        <taxon>Tylenchina</taxon>
        <taxon>Tylenchomorpha</taxon>
        <taxon>Tylenchoidea</taxon>
        <taxon>Heteroderidae</taxon>
        <taxon>Heteroderinae</taxon>
        <taxon>Heterodera</taxon>
    </lineage>
</organism>
<keyword evidence="4 6" id="KW-1133">Transmembrane helix</keyword>
<evidence type="ECO:0000313" key="8">
    <source>
        <dbReference type="EMBL" id="KAL3095278.1"/>
    </source>
</evidence>
<dbReference type="PANTHER" id="PTHR10165:SF103">
    <property type="entry name" value="PHOSPHOLIPID PHOSPHATASE HOMOLOG 1.2 HOMOLOG"/>
    <property type="match status" value="1"/>
</dbReference>
<feature type="transmembrane region" description="Helical" evidence="6">
    <location>
        <begin position="147"/>
        <end position="167"/>
    </location>
</feature>
<feature type="transmembrane region" description="Helical" evidence="6">
    <location>
        <begin position="42"/>
        <end position="62"/>
    </location>
</feature>
<evidence type="ECO:0000259" key="7">
    <source>
        <dbReference type="SMART" id="SM00014"/>
    </source>
</evidence>